<name>A0ABR2N816_9ROSI</name>
<keyword evidence="4" id="KW-1185">Reference proteome</keyword>
<sequence length="508" mass="56112">MANTNNTARYTMIAAKNRWEEQGFYFDDSLPNYGLEQFVYNRLNELGWFRLARQPARANYNWVIVFYANNSAGEDHSIVRGRRVPATAAIINTILGLPDNEPSFYAMLGGFEEEDFELIKDFLCEEGTAWNTTGRNPHSVSRLSLRPEAKLWNTFVKRNIIPTSHNQTVDRTRRAVVSTSHGDKYQPEKTGWTIATYMRKMDVADATPLNMAMPTPPVSPIHTTAAPTDEAGPSAPATQAEPQHTPPASPPIVPVFSHTTTTSPATTPAARERSRERTPDTPLGSTPSATPSPLALAQFEEAAPPLHILQLRSQLQRLEARQIHFQEEMKVFNKNLIKFLFFQFPSAVNFFTRPSSPPPQPSVSAAAQPSAHTSAKAGATEEVHFSSDDENDVFDWASPHDYLQPLGPTHQTPAPTVPILSAAPTPTTSAVADHATPESPSRRKGKAKAGRSFGRDIPSSPDDEEVEQRPAKRRRRYHVITAESDDSSAELPVAKPEKSVDPSLSNTF</sequence>
<evidence type="ECO:0000256" key="1">
    <source>
        <dbReference type="SAM" id="MobiDB-lite"/>
    </source>
</evidence>
<feature type="compositionally biased region" description="Low complexity" evidence="1">
    <location>
        <begin position="362"/>
        <end position="371"/>
    </location>
</feature>
<evidence type="ECO:0000259" key="2">
    <source>
        <dbReference type="Pfam" id="PF20167"/>
    </source>
</evidence>
<feature type="compositionally biased region" description="Basic and acidic residues" evidence="1">
    <location>
        <begin position="270"/>
        <end position="279"/>
    </location>
</feature>
<organism evidence="3 4">
    <name type="scientific">Hibiscus sabdariffa</name>
    <name type="common">roselle</name>
    <dbReference type="NCBI Taxonomy" id="183260"/>
    <lineage>
        <taxon>Eukaryota</taxon>
        <taxon>Viridiplantae</taxon>
        <taxon>Streptophyta</taxon>
        <taxon>Embryophyta</taxon>
        <taxon>Tracheophyta</taxon>
        <taxon>Spermatophyta</taxon>
        <taxon>Magnoliopsida</taxon>
        <taxon>eudicotyledons</taxon>
        <taxon>Gunneridae</taxon>
        <taxon>Pentapetalae</taxon>
        <taxon>rosids</taxon>
        <taxon>malvids</taxon>
        <taxon>Malvales</taxon>
        <taxon>Malvaceae</taxon>
        <taxon>Malvoideae</taxon>
        <taxon>Hibiscus</taxon>
    </lineage>
</organism>
<dbReference type="Proteomes" id="UP001396334">
    <property type="component" value="Unassembled WGS sequence"/>
</dbReference>
<feature type="compositionally biased region" description="Low complexity" evidence="1">
    <location>
        <begin position="421"/>
        <end position="430"/>
    </location>
</feature>
<evidence type="ECO:0000313" key="4">
    <source>
        <dbReference type="Proteomes" id="UP001396334"/>
    </source>
</evidence>
<gene>
    <name evidence="3" type="ORF">V6N11_046105</name>
</gene>
<feature type="compositionally biased region" description="Low complexity" evidence="1">
    <location>
        <begin position="259"/>
        <end position="269"/>
    </location>
</feature>
<reference evidence="3 4" key="1">
    <citation type="journal article" date="2024" name="G3 (Bethesda)">
        <title>Genome assembly of Hibiscus sabdariffa L. provides insights into metabolisms of medicinal natural products.</title>
        <authorList>
            <person name="Kim T."/>
        </authorList>
    </citation>
    <scope>NUCLEOTIDE SEQUENCE [LARGE SCALE GENOMIC DNA]</scope>
    <source>
        <strain evidence="3">TK-2024</strain>
        <tissue evidence="3">Old leaves</tissue>
    </source>
</reference>
<dbReference type="InterPro" id="IPR046796">
    <property type="entry name" value="Transposase_32_dom"/>
</dbReference>
<comment type="caution">
    <text evidence="3">The sequence shown here is derived from an EMBL/GenBank/DDBJ whole genome shotgun (WGS) entry which is preliminary data.</text>
</comment>
<feature type="compositionally biased region" description="Pro residues" evidence="1">
    <location>
        <begin position="244"/>
        <end position="253"/>
    </location>
</feature>
<evidence type="ECO:0000313" key="3">
    <source>
        <dbReference type="EMBL" id="KAK8972278.1"/>
    </source>
</evidence>
<protein>
    <recommendedName>
        <fullName evidence="2">Putative plant transposon protein domain-containing protein</fullName>
    </recommendedName>
</protein>
<feature type="domain" description="Putative plant transposon protein" evidence="2">
    <location>
        <begin position="45"/>
        <end position="179"/>
    </location>
</feature>
<feature type="region of interest" description="Disordered" evidence="1">
    <location>
        <begin position="208"/>
        <end position="292"/>
    </location>
</feature>
<feature type="region of interest" description="Disordered" evidence="1">
    <location>
        <begin position="353"/>
        <end position="508"/>
    </location>
</feature>
<accession>A0ABR2N816</accession>
<dbReference type="EMBL" id="JBBPBN010000221">
    <property type="protein sequence ID" value="KAK8972278.1"/>
    <property type="molecule type" value="Genomic_DNA"/>
</dbReference>
<dbReference type="Pfam" id="PF20167">
    <property type="entry name" value="Transposase_32"/>
    <property type="match status" value="1"/>
</dbReference>
<proteinExistence type="predicted"/>